<evidence type="ECO:0008006" key="3">
    <source>
        <dbReference type="Google" id="ProtNLM"/>
    </source>
</evidence>
<accession>A0AAX3N1S0</accession>
<dbReference type="AlphaFoldDB" id="A0AAX3N1S0"/>
<gene>
    <name evidence="1" type="ORF">PUW23_06095</name>
</gene>
<dbReference type="SUPFAM" id="SSF54427">
    <property type="entry name" value="NTF2-like"/>
    <property type="match status" value="1"/>
</dbReference>
<name>A0AAX3N1S0_9BACL</name>
<dbReference type="InterPro" id="IPR032710">
    <property type="entry name" value="NTF2-like_dom_sf"/>
</dbReference>
<dbReference type="RefSeq" id="WP_274359674.1">
    <property type="nucleotide sequence ID" value="NZ_CP118101.1"/>
</dbReference>
<evidence type="ECO:0000313" key="1">
    <source>
        <dbReference type="EMBL" id="WDH83796.1"/>
    </source>
</evidence>
<proteinExistence type="predicted"/>
<dbReference type="EMBL" id="CP118101">
    <property type="protein sequence ID" value="WDH83796.1"/>
    <property type="molecule type" value="Genomic_DNA"/>
</dbReference>
<dbReference type="Proteomes" id="UP001220962">
    <property type="component" value="Chromosome"/>
</dbReference>
<organism evidence="1 2">
    <name type="scientific">Paenibacillus urinalis</name>
    <dbReference type="NCBI Taxonomy" id="521520"/>
    <lineage>
        <taxon>Bacteria</taxon>
        <taxon>Bacillati</taxon>
        <taxon>Bacillota</taxon>
        <taxon>Bacilli</taxon>
        <taxon>Bacillales</taxon>
        <taxon>Paenibacillaceae</taxon>
        <taxon>Paenibacillus</taxon>
    </lineage>
</organism>
<evidence type="ECO:0000313" key="2">
    <source>
        <dbReference type="Proteomes" id="UP001220962"/>
    </source>
</evidence>
<reference evidence="1" key="1">
    <citation type="submission" date="2023-02" db="EMBL/GenBank/DDBJ databases">
        <title>Pathogen: clinical or host-associated sample.</title>
        <authorList>
            <person name="Hergert J."/>
            <person name="Casey R."/>
            <person name="Wagner J."/>
            <person name="Young E.L."/>
            <person name="Oakeson K.F."/>
        </authorList>
    </citation>
    <scope>NUCLEOTIDE SEQUENCE</scope>
    <source>
        <strain evidence="1">2022CK-00830</strain>
    </source>
</reference>
<sequence>MLRKRRANGLLKIVATLLIVGLLALLFFSIQGVMKSNEEEDARKVIDQFYTYEQEGDFGSSWELFHSLLQERYKKPDYVQTRAHVFMQHFGTNTFKYEVSEPERLFDVQLIEGKEALAEVYQFTVTQIYHSSFGNFKMVQPVYASQESGEWRVLWSFDKAQEF</sequence>
<protein>
    <recommendedName>
        <fullName evidence="3">NTF2-like N-terminal transpeptidase domain-containing protein</fullName>
    </recommendedName>
</protein>